<evidence type="ECO:0000313" key="4">
    <source>
        <dbReference type="RefSeq" id="XP_055866969.1"/>
    </source>
</evidence>
<feature type="region of interest" description="Disordered" evidence="1">
    <location>
        <begin position="209"/>
        <end position="229"/>
    </location>
</feature>
<dbReference type="PANTHER" id="PTHR37162">
    <property type="entry name" value="HAT FAMILY DIMERISATION DOMAINCONTAINING PROTEIN-RELATED"/>
    <property type="match status" value="1"/>
</dbReference>
<evidence type="ECO:0000313" key="3">
    <source>
        <dbReference type="RefSeq" id="XP_055866968.1"/>
    </source>
</evidence>
<dbReference type="RefSeq" id="XP_055866969.1">
    <property type="nucleotide sequence ID" value="XM_056010994.1"/>
</dbReference>
<dbReference type="PANTHER" id="PTHR37162:SF1">
    <property type="entry name" value="BED-TYPE DOMAIN-CONTAINING PROTEIN"/>
    <property type="match status" value="1"/>
</dbReference>
<dbReference type="OrthoDB" id="6141372at2759"/>
<feature type="compositionally biased region" description="Low complexity" evidence="1">
    <location>
        <begin position="391"/>
        <end position="402"/>
    </location>
</feature>
<evidence type="ECO:0000313" key="6">
    <source>
        <dbReference type="RefSeq" id="XP_055866972.1"/>
    </source>
</evidence>
<dbReference type="RefSeq" id="XP_055866968.1">
    <property type="nucleotide sequence ID" value="XM_056010993.1"/>
</dbReference>
<gene>
    <name evidence="3 4 5 6" type="primary">LOC106078120</name>
</gene>
<keyword evidence="2" id="KW-1185">Reference proteome</keyword>
<feature type="compositionally biased region" description="Low complexity" evidence="1">
    <location>
        <begin position="343"/>
        <end position="360"/>
    </location>
</feature>
<dbReference type="Proteomes" id="UP001165740">
    <property type="component" value="Chromosome 14"/>
</dbReference>
<organism evidence="2 4">
    <name type="scientific">Biomphalaria glabrata</name>
    <name type="common">Bloodfluke planorb</name>
    <name type="synonym">Freshwater snail</name>
    <dbReference type="NCBI Taxonomy" id="6526"/>
    <lineage>
        <taxon>Eukaryota</taxon>
        <taxon>Metazoa</taxon>
        <taxon>Spiralia</taxon>
        <taxon>Lophotrochozoa</taxon>
        <taxon>Mollusca</taxon>
        <taxon>Gastropoda</taxon>
        <taxon>Heterobranchia</taxon>
        <taxon>Euthyneura</taxon>
        <taxon>Panpulmonata</taxon>
        <taxon>Hygrophila</taxon>
        <taxon>Lymnaeoidea</taxon>
        <taxon>Planorbidae</taxon>
        <taxon>Biomphalaria</taxon>
    </lineage>
</organism>
<dbReference type="RefSeq" id="XP_055866970.1">
    <property type="nucleotide sequence ID" value="XM_056010995.1"/>
</dbReference>
<protein>
    <submittedName>
        <fullName evidence="3 4">Uncharacterized protein LOC106078120</fullName>
    </submittedName>
</protein>
<reference evidence="3 4" key="1">
    <citation type="submission" date="2025-04" db="UniProtKB">
        <authorList>
            <consortium name="RefSeq"/>
        </authorList>
    </citation>
    <scope>IDENTIFICATION</scope>
</reference>
<name>A0A9W2YWA7_BIOGL</name>
<evidence type="ECO:0000256" key="1">
    <source>
        <dbReference type="SAM" id="MobiDB-lite"/>
    </source>
</evidence>
<feature type="compositionally biased region" description="Basic residues" evidence="1">
    <location>
        <begin position="330"/>
        <end position="342"/>
    </location>
</feature>
<feature type="compositionally biased region" description="Basic residues" evidence="1">
    <location>
        <begin position="365"/>
        <end position="379"/>
    </location>
</feature>
<dbReference type="AlphaFoldDB" id="A0A9W2YWA7"/>
<feature type="compositionally biased region" description="Polar residues" evidence="1">
    <location>
        <begin position="215"/>
        <end position="229"/>
    </location>
</feature>
<sequence length="887" mass="98926">MSVTLTVVNRENVNLEEIDKSVKNRFKWAWLEEKDCRGHLFSSYIQKLEEPGVAWCILCKDKIKYGAAGRKCIKSHAVSKKHQSLKPTQPTAKSSSCLPAAFENMKQKPAVIDQEQNTYGLASDALQTQGSTYFQEPSIIEDVSLKEIDKSVKNKFNWEWLEEKDCMGHFLSSYIRKLEEPGVAWCIICKEKIKYGTAGRISILKHTISKKHRSTGPTQSTVKSSSSLPFQNVRQEPAVIDQEQNTNGLASDTLQTQCSTSCQESSNRETIHLKEIDKSVKNRFKWEWLKEKDGAGQFLSSYIRKLKEPGVAWCLICKEKLKYGSGGKKSITRHALSKKHQSSKTTRSTAKSSSSLPAASQNTICKRKKKYGSSRKKSIKSNTVSTKNQCTRTTRSTVKSSSSLPAAFDKINQEQAVIDQEHSTSGLVFDALQTQSSTSRQEPSNRENISLIQIDKSVKNKFKWEWLEEKDGMGHFLSSYIRKLEEPGVAWCIVCKEKIKYGTAGRKSILNHTISKKHQSSKTTQSTVKSSNLPAAFQNISQEQTVIDQEKNTSESASNTLQIQCSASCQEFTTALYDSMENEVSHQEALPADFQNMRQDQAVIDQEHNTSGSASNTLQIRCSTTALYYSMKQEQAVSDQEQSTYGSASDPLQIQRSNISSAACQSPITAYDSMKDNVAHQESLRSDFQNRRQGQAVMDQKLNTSGSASNSLQIQRSNISSAACQSPITAYDSMKDNVAHQEALRSDFQNMRQGQAVIDQKHNTSGSTSNSLQIQCSFSSQEPTTALYYSMKQELAVVDQEQSTYGLTSNGLQTQPSHFRSQPATAMCVDMKERVSHQEALLHSFIAEHSLPLSIAPHLVALAQQLGRDSAALSQLSLDQKSTSFKL</sequence>
<dbReference type="GeneID" id="106078120"/>
<evidence type="ECO:0000313" key="5">
    <source>
        <dbReference type="RefSeq" id="XP_055866970.1"/>
    </source>
</evidence>
<dbReference type="RefSeq" id="XP_055866972.1">
    <property type="nucleotide sequence ID" value="XM_056010997.1"/>
</dbReference>
<feature type="region of interest" description="Disordered" evidence="1">
    <location>
        <begin position="326"/>
        <end position="402"/>
    </location>
</feature>
<proteinExistence type="predicted"/>
<accession>A0A9W2YWA7</accession>
<evidence type="ECO:0000313" key="2">
    <source>
        <dbReference type="Proteomes" id="UP001165740"/>
    </source>
</evidence>